<gene>
    <name evidence="1" type="ORF">HDC00427</name>
</gene>
<accession>Q6IHX5</accession>
<dbReference type="EMBL" id="BK003291">
    <property type="protein sequence ID" value="DAA03490.1"/>
    <property type="molecule type" value="Genomic_DNA"/>
</dbReference>
<organism evidence="1">
    <name type="scientific">Drosophila melanogaster</name>
    <name type="common">Fruit fly</name>
    <dbReference type="NCBI Taxonomy" id="7227"/>
    <lineage>
        <taxon>Eukaryota</taxon>
        <taxon>Metazoa</taxon>
        <taxon>Ecdysozoa</taxon>
        <taxon>Arthropoda</taxon>
        <taxon>Hexapoda</taxon>
        <taxon>Insecta</taxon>
        <taxon>Pterygota</taxon>
        <taxon>Neoptera</taxon>
        <taxon>Endopterygota</taxon>
        <taxon>Diptera</taxon>
        <taxon>Brachycera</taxon>
        <taxon>Muscomorpha</taxon>
        <taxon>Ephydroidea</taxon>
        <taxon>Drosophilidae</taxon>
        <taxon>Drosophila</taxon>
        <taxon>Sophophora</taxon>
    </lineage>
</organism>
<dbReference type="AlphaFoldDB" id="Q6IHX5"/>
<sequence length="237" mass="26208">MFGLTLKCENLPVGHLREIYLRIECSLVSRKSLVRFANIVEQMCTQKPARCPLNAINGLLSAGQQCSLTRCRSVPSFDSGVHLATPLPRSAASGWAAVLWFEVLIPMMPLLLRHLAHNPFARCSSTCELFVTRLVSLELCSRPDKSSGCGCGWMWMDEDVDVDVAVDHRPQIGRCPMSTARNATSFGPAVTSVASGTRYEFVITKSVGWSVWPNAMSSEGLLEMMARIRRMLFISPL</sequence>
<evidence type="ECO:0000313" key="1">
    <source>
        <dbReference type="EMBL" id="DAA03490.1"/>
    </source>
</evidence>
<proteinExistence type="predicted"/>
<protein>
    <submittedName>
        <fullName evidence="1">HDC00427</fullName>
    </submittedName>
</protein>
<name>Q6IHX5_DROME</name>
<reference evidence="1" key="1">
    <citation type="journal article" date="2003" name="Genome Biol.">
        <title>An integrated gene annotation and transcriptional profiling approach towards the full gene content of the Drosophila genome.</title>
        <authorList>
            <person name="Hild M."/>
            <person name="Beckmann B."/>
            <person name="Haas S.A."/>
            <person name="Koch B."/>
            <person name="Solovyev V."/>
            <person name="Busold C."/>
            <person name="Fellenberg K."/>
            <person name="Boutros M."/>
            <person name="Vingron M."/>
            <person name="Sauer F."/>
            <person name="Hoheisel J.D."/>
            <person name="Paro R."/>
        </authorList>
    </citation>
    <scope>NUCLEOTIDE SEQUENCE</scope>
</reference>